<reference evidence="2 3" key="1">
    <citation type="submission" date="2008-07" db="EMBL/GenBank/DDBJ databases">
        <authorList>
            <person name="El-Sayed N."/>
            <person name="Caler E."/>
            <person name="Inman J."/>
            <person name="Amedeo P."/>
            <person name="Hass B."/>
            <person name="Wortman J."/>
        </authorList>
    </citation>
    <scope>NUCLEOTIDE SEQUENCE [LARGE SCALE GENOMIC DNA]</scope>
    <source>
        <strain evidence="3">ATCC 50983 / TXsc</strain>
    </source>
</reference>
<protein>
    <submittedName>
        <fullName evidence="2">Uncharacterized protein</fullName>
    </submittedName>
</protein>
<evidence type="ECO:0000313" key="2">
    <source>
        <dbReference type="EMBL" id="EER13028.1"/>
    </source>
</evidence>
<feature type="compositionally biased region" description="Basic residues" evidence="1">
    <location>
        <begin position="322"/>
        <end position="331"/>
    </location>
</feature>
<proteinExistence type="predicted"/>
<dbReference type="EMBL" id="GG675759">
    <property type="protein sequence ID" value="EER13028.1"/>
    <property type="molecule type" value="Genomic_DNA"/>
</dbReference>
<gene>
    <name evidence="2" type="ORF">Pmar_PMAR024431</name>
</gene>
<dbReference type="InParanoid" id="C5KR65"/>
<dbReference type="AlphaFoldDB" id="C5KR65"/>
<keyword evidence="3" id="KW-1185">Reference proteome</keyword>
<feature type="region of interest" description="Disordered" evidence="1">
    <location>
        <begin position="307"/>
        <end position="339"/>
    </location>
</feature>
<dbReference type="RefSeq" id="XP_002781233.1">
    <property type="nucleotide sequence ID" value="XM_002781187.1"/>
</dbReference>
<dbReference type="GeneID" id="9056311"/>
<dbReference type="Proteomes" id="UP000007800">
    <property type="component" value="Unassembled WGS sequence"/>
</dbReference>
<feature type="non-terminal residue" evidence="2">
    <location>
        <position position="1"/>
    </location>
</feature>
<evidence type="ECO:0000313" key="3">
    <source>
        <dbReference type="Proteomes" id="UP000007800"/>
    </source>
</evidence>
<organism evidence="3">
    <name type="scientific">Perkinsus marinus (strain ATCC 50983 / TXsc)</name>
    <dbReference type="NCBI Taxonomy" id="423536"/>
    <lineage>
        <taxon>Eukaryota</taxon>
        <taxon>Sar</taxon>
        <taxon>Alveolata</taxon>
        <taxon>Perkinsozoa</taxon>
        <taxon>Perkinsea</taxon>
        <taxon>Perkinsida</taxon>
        <taxon>Perkinsidae</taxon>
        <taxon>Perkinsus</taxon>
    </lineage>
</organism>
<name>C5KR65_PERM5</name>
<evidence type="ECO:0000256" key="1">
    <source>
        <dbReference type="SAM" id="MobiDB-lite"/>
    </source>
</evidence>
<sequence length="339" mass="36978">VGGRVVSGQWTRSRAPAAREIAVTGKDPIIPETALEDQDLDGVDDALDILDIDVDVDEQNDPGSHDEPDTHDLEVQASELHLVESQAGFPTYHLQLSELEKIDGHIEQLECDIYRTEPEVQQDAPSESPNDTTNETKTVALKRPVIPEGFPESPATLAESHTRSVSSSAAIEDEILRDIAAGTYRDVGKKRRLTRASSCVPPDFNPVMEGHWRRILSDKSSAYSGTKLVAECLDAYQAYRVFELNKCEPYTPVPPLFNVSRGLADVWVRAQLKILEAPNIAGNGGAGADSGKPFFFGCIQMDGLGRRRNSAVGPEGALGRSSRSHCSRPHARANDQRGD</sequence>
<accession>C5KR65</accession>